<keyword evidence="1" id="KW-0812">Transmembrane</keyword>
<dbReference type="EMBL" id="FXTO01000030">
    <property type="protein sequence ID" value="SMO95619.1"/>
    <property type="molecule type" value="Genomic_DNA"/>
</dbReference>
<evidence type="ECO:0000259" key="2">
    <source>
        <dbReference type="Pfam" id="PF07331"/>
    </source>
</evidence>
<dbReference type="OrthoDB" id="7727399at2"/>
<dbReference type="RefSeq" id="WP_142494496.1">
    <property type="nucleotide sequence ID" value="NZ_FXTO01000030.1"/>
</dbReference>
<organism evidence="3 4">
    <name type="scientific">Thalassovita litoralis</name>
    <dbReference type="NCBI Taxonomy" id="1010611"/>
    <lineage>
        <taxon>Bacteria</taxon>
        <taxon>Pseudomonadati</taxon>
        <taxon>Pseudomonadota</taxon>
        <taxon>Alphaproteobacteria</taxon>
        <taxon>Rhodobacterales</taxon>
        <taxon>Roseobacteraceae</taxon>
        <taxon>Thalassovita</taxon>
    </lineage>
</organism>
<proteinExistence type="predicted"/>
<evidence type="ECO:0000313" key="3">
    <source>
        <dbReference type="EMBL" id="SMO95619.1"/>
    </source>
</evidence>
<gene>
    <name evidence="3" type="ORF">SAMN06265173_13017</name>
</gene>
<sequence length="149" mass="16125">MKKADFVSGLILGVFGLTMLIFVIPAQIETAPEGYISPRLVPNLTMILITGLSALLMLRSLRGIGYTPMDDSSVFFRSEMMALLKISGVFAVSVALFAWSMPLLAGIALIVGTLIALGERRPLVIVVMPTGLLLVVWLVFYRLLGTVIV</sequence>
<feature type="transmembrane region" description="Helical" evidence="1">
    <location>
        <begin position="40"/>
        <end position="61"/>
    </location>
</feature>
<keyword evidence="4" id="KW-1185">Reference proteome</keyword>
<dbReference type="Pfam" id="PF07331">
    <property type="entry name" value="TctB"/>
    <property type="match status" value="1"/>
</dbReference>
<feature type="domain" description="DUF1468" evidence="2">
    <location>
        <begin position="7"/>
        <end position="145"/>
    </location>
</feature>
<dbReference type="AlphaFoldDB" id="A0A521FHS8"/>
<evidence type="ECO:0000313" key="4">
    <source>
        <dbReference type="Proteomes" id="UP000316030"/>
    </source>
</evidence>
<keyword evidence="1" id="KW-1133">Transmembrane helix</keyword>
<keyword evidence="1" id="KW-0472">Membrane</keyword>
<protein>
    <submittedName>
        <fullName evidence="3">Tripartite tricarboxylate transporter TctB family protein</fullName>
    </submittedName>
</protein>
<dbReference type="InterPro" id="IPR009936">
    <property type="entry name" value="DUF1468"/>
</dbReference>
<reference evidence="3 4" key="1">
    <citation type="submission" date="2017-05" db="EMBL/GenBank/DDBJ databases">
        <authorList>
            <person name="Varghese N."/>
            <person name="Submissions S."/>
        </authorList>
    </citation>
    <scope>NUCLEOTIDE SEQUENCE [LARGE SCALE GENOMIC DNA]</scope>
    <source>
        <strain evidence="3 4">DSM 29506</strain>
    </source>
</reference>
<evidence type="ECO:0000256" key="1">
    <source>
        <dbReference type="SAM" id="Phobius"/>
    </source>
</evidence>
<feature type="transmembrane region" description="Helical" evidence="1">
    <location>
        <begin position="82"/>
        <end position="111"/>
    </location>
</feature>
<name>A0A521FHS8_9RHOB</name>
<dbReference type="Proteomes" id="UP000316030">
    <property type="component" value="Unassembled WGS sequence"/>
</dbReference>
<feature type="transmembrane region" description="Helical" evidence="1">
    <location>
        <begin position="123"/>
        <end position="144"/>
    </location>
</feature>
<feature type="transmembrane region" description="Helical" evidence="1">
    <location>
        <begin position="7"/>
        <end position="28"/>
    </location>
</feature>
<accession>A0A521FHS8</accession>